<proteinExistence type="predicted"/>
<gene>
    <name evidence="1" type="ORF">V6N11_012097</name>
</gene>
<reference evidence="1 2" key="1">
    <citation type="journal article" date="2024" name="G3 (Bethesda)">
        <title>Genome assembly of Hibiscus sabdariffa L. provides insights into metabolisms of medicinal natural products.</title>
        <authorList>
            <person name="Kim T."/>
        </authorList>
    </citation>
    <scope>NUCLEOTIDE SEQUENCE [LARGE SCALE GENOMIC DNA]</scope>
    <source>
        <strain evidence="1">TK-2024</strain>
        <tissue evidence="1">Old leaves</tissue>
    </source>
</reference>
<sequence>MSHMGKWHWQWQGAVFRIGDSSVAFEEPISSFMALGPILLLLLSLKQKTQGCPLPKPLQSSIDQALYLNVTGDGMVACVHCHSNNLAVCRPSYCLTSPVQFSPTLSVITFLVEVAQRSRIITVTHGLVSSIKSSDFRPRLFQPGDCEIVRIPDTLIQIMQNPLENNCSIGQEPKNPIPG</sequence>
<protein>
    <submittedName>
        <fullName evidence="1">Uncharacterized protein</fullName>
    </submittedName>
</protein>
<evidence type="ECO:0000313" key="1">
    <source>
        <dbReference type="EMBL" id="KAK8997540.1"/>
    </source>
</evidence>
<keyword evidence="2" id="KW-1185">Reference proteome</keyword>
<accession>A0ABR2QA46</accession>
<dbReference type="Proteomes" id="UP001396334">
    <property type="component" value="Unassembled WGS sequence"/>
</dbReference>
<organism evidence="1 2">
    <name type="scientific">Hibiscus sabdariffa</name>
    <name type="common">roselle</name>
    <dbReference type="NCBI Taxonomy" id="183260"/>
    <lineage>
        <taxon>Eukaryota</taxon>
        <taxon>Viridiplantae</taxon>
        <taxon>Streptophyta</taxon>
        <taxon>Embryophyta</taxon>
        <taxon>Tracheophyta</taxon>
        <taxon>Spermatophyta</taxon>
        <taxon>Magnoliopsida</taxon>
        <taxon>eudicotyledons</taxon>
        <taxon>Gunneridae</taxon>
        <taxon>Pentapetalae</taxon>
        <taxon>rosids</taxon>
        <taxon>malvids</taxon>
        <taxon>Malvales</taxon>
        <taxon>Malvaceae</taxon>
        <taxon>Malvoideae</taxon>
        <taxon>Hibiscus</taxon>
    </lineage>
</organism>
<evidence type="ECO:0000313" key="2">
    <source>
        <dbReference type="Proteomes" id="UP001396334"/>
    </source>
</evidence>
<name>A0ABR2QA46_9ROSI</name>
<dbReference type="EMBL" id="JBBPBN010000042">
    <property type="protein sequence ID" value="KAK8997540.1"/>
    <property type="molecule type" value="Genomic_DNA"/>
</dbReference>
<comment type="caution">
    <text evidence="1">The sequence shown here is derived from an EMBL/GenBank/DDBJ whole genome shotgun (WGS) entry which is preliminary data.</text>
</comment>